<evidence type="ECO:0000313" key="4">
    <source>
        <dbReference type="EMBL" id="PJE63616.1"/>
    </source>
</evidence>
<comment type="pathway">
    <text evidence="2">Cell wall biogenesis; peptidoglycan biosynthesis.</text>
</comment>
<dbReference type="EC" id="6.3.5.13" evidence="2"/>
<sequence>MQKRYNSLMPTKKLTIVWLYYDLMNTYGDRGNVMLLASRAQSRGIETEIIEASVDTPSSELAKADILFMGGAEDWQQEIVSKDLTGKKLKVLKHKITHGTPALFICGAYQFLGEYYVTADGKKLPGLSILPFYTEQKKESEKRLIGDIIVKVTHPIFAPYHAPNKPYYLIGFENHGGRTVIPQTSDAIGKTVVGFGNNDTDQHEGFVYQNTIGTYLHGPILARNPMIADFLLAKALLVTYNEKIDLAPLNDEIIQKNRKYLLNFEISKL</sequence>
<feature type="active site" evidence="2">
    <location>
        <position position="217"/>
    </location>
</feature>
<dbReference type="Proteomes" id="UP000231569">
    <property type="component" value="Unassembled WGS sequence"/>
</dbReference>
<comment type="catalytic activity">
    <reaction evidence="2">
        <text>L-glutamine + H2O = L-glutamate + NH4(+)</text>
        <dbReference type="Rhea" id="RHEA:15889"/>
        <dbReference type="ChEBI" id="CHEBI:15377"/>
        <dbReference type="ChEBI" id="CHEBI:28938"/>
        <dbReference type="ChEBI" id="CHEBI:29985"/>
        <dbReference type="ChEBI" id="CHEBI:58359"/>
        <dbReference type="EC" id="3.5.1.2"/>
    </reaction>
</comment>
<organism evidence="4 5">
    <name type="scientific">Candidatus Roizmanbacteria bacterium CG10_big_fil_rev_8_21_14_0_10_45_7</name>
    <dbReference type="NCBI Taxonomy" id="1974854"/>
    <lineage>
        <taxon>Bacteria</taxon>
        <taxon>Candidatus Roizmaniibacteriota</taxon>
    </lineage>
</organism>
<dbReference type="InterPro" id="IPR011698">
    <property type="entry name" value="GATase_3"/>
</dbReference>
<keyword evidence="1 2" id="KW-0315">Glutamine amidotransferase</keyword>
<dbReference type="EMBL" id="PFEE01000051">
    <property type="protein sequence ID" value="PJE63616.1"/>
    <property type="molecule type" value="Genomic_DNA"/>
</dbReference>
<dbReference type="Pfam" id="PF07685">
    <property type="entry name" value="GATase_3"/>
    <property type="match status" value="1"/>
</dbReference>
<evidence type="ECO:0000313" key="5">
    <source>
        <dbReference type="Proteomes" id="UP000231569"/>
    </source>
</evidence>
<dbReference type="InterPro" id="IPR033949">
    <property type="entry name" value="CobQ_GATase1"/>
</dbReference>
<dbReference type="GO" id="GO:0004359">
    <property type="term" value="F:glutaminase activity"/>
    <property type="evidence" value="ECO:0007669"/>
    <property type="project" value="UniProtKB-UniRule"/>
</dbReference>
<comment type="function">
    <text evidence="2">The lipid II isoglutaminyl synthase complex catalyzes the formation of alpha-D-isoglutamine in the cell wall lipid II stem peptide. The GatD subunit catalyzes the hydrolysis of glutamine to glutamate and ammonia. The resulting ammonia molecule is channeled to the active site of MurT.</text>
</comment>
<dbReference type="PROSITE" id="PS51274">
    <property type="entry name" value="GATASE_COBBQ"/>
    <property type="match status" value="1"/>
</dbReference>
<comment type="catalytic activity">
    <reaction evidence="2">
        <text>beta-D-GlcNAc-(1-&gt;4)-Mur2Ac(oyl-L-Ala-gamma-D-Glu-L-Lys-D-Ala-D-Ala)-di-trans,octa-cis-undecaprenyl diphosphate + L-glutamine + ATP + H2O = beta-D-GlcNAc-(1-&gt;4)-Mur2Ac(oyl-L-Ala-D-isoglutaminyl-L-Lys-D-Ala-D-Ala)-di-trans,octa-cis-undecaprenyl diphosphate + L-glutamate + ADP + phosphate + H(+)</text>
        <dbReference type="Rhea" id="RHEA:57928"/>
        <dbReference type="ChEBI" id="CHEBI:15377"/>
        <dbReference type="ChEBI" id="CHEBI:15378"/>
        <dbReference type="ChEBI" id="CHEBI:29985"/>
        <dbReference type="ChEBI" id="CHEBI:30616"/>
        <dbReference type="ChEBI" id="CHEBI:43474"/>
        <dbReference type="ChEBI" id="CHEBI:58359"/>
        <dbReference type="ChEBI" id="CHEBI:60033"/>
        <dbReference type="ChEBI" id="CHEBI:62233"/>
        <dbReference type="ChEBI" id="CHEBI:456216"/>
        <dbReference type="EC" id="6.3.5.13"/>
    </reaction>
</comment>
<proteinExistence type="inferred from homology"/>
<feature type="active site" description="Nucleophile" evidence="2">
    <location>
        <position position="106"/>
    </location>
</feature>
<evidence type="ECO:0000256" key="2">
    <source>
        <dbReference type="HAMAP-Rule" id="MF_02213"/>
    </source>
</evidence>
<dbReference type="PANTHER" id="PTHR21343:SF9">
    <property type="entry name" value="LIPID II ISOGLUTAMINYL SYNTHASE (GLUTAMINE-HYDROLYZING) SUBUNIT GATD"/>
    <property type="match status" value="1"/>
</dbReference>
<dbReference type="GO" id="GO:0140282">
    <property type="term" value="F:carbon-nitrogen ligase activity on lipid II"/>
    <property type="evidence" value="ECO:0007669"/>
    <property type="project" value="UniProtKB-UniRule"/>
</dbReference>
<keyword evidence="2" id="KW-0436">Ligase</keyword>
<dbReference type="GO" id="GO:0071555">
    <property type="term" value="P:cell wall organization"/>
    <property type="evidence" value="ECO:0007669"/>
    <property type="project" value="UniProtKB-KW"/>
</dbReference>
<keyword evidence="2" id="KW-0573">Peptidoglycan synthesis</keyword>
<keyword evidence="2" id="KW-0133">Cell shape</keyword>
<comment type="similarity">
    <text evidence="2">Belongs to the CobB/CobQ family. GatD subfamily.</text>
</comment>
<gene>
    <name evidence="2" type="primary">gatD</name>
    <name evidence="4" type="ORF">COU89_02325</name>
</gene>
<dbReference type="GO" id="GO:0009252">
    <property type="term" value="P:peptidoglycan biosynthetic process"/>
    <property type="evidence" value="ECO:0007669"/>
    <property type="project" value="UniProtKB-UniRule"/>
</dbReference>
<evidence type="ECO:0000259" key="3">
    <source>
        <dbReference type="Pfam" id="PF07685"/>
    </source>
</evidence>
<dbReference type="SUPFAM" id="SSF52317">
    <property type="entry name" value="Class I glutamine amidotransferase-like"/>
    <property type="match status" value="1"/>
</dbReference>
<dbReference type="CDD" id="cd01750">
    <property type="entry name" value="GATase1_CobQ"/>
    <property type="match status" value="1"/>
</dbReference>
<dbReference type="GO" id="GO:0009236">
    <property type="term" value="P:cobalamin biosynthetic process"/>
    <property type="evidence" value="ECO:0007669"/>
    <property type="project" value="InterPro"/>
</dbReference>
<evidence type="ECO:0000256" key="1">
    <source>
        <dbReference type="ARBA" id="ARBA00022962"/>
    </source>
</evidence>
<comment type="subunit">
    <text evidence="2">Forms a heterodimer with MurT.</text>
</comment>
<dbReference type="InterPro" id="IPR029062">
    <property type="entry name" value="Class_I_gatase-like"/>
</dbReference>
<comment type="caution">
    <text evidence="4">The sequence shown here is derived from an EMBL/GenBank/DDBJ whole genome shotgun (WGS) entry which is preliminary data.</text>
</comment>
<protein>
    <recommendedName>
        <fullName evidence="2">Lipid II isoglutaminyl synthase (glutamine-hydrolyzing) subunit GatD</fullName>
        <ecNumber evidence="2">6.3.5.13</ecNumber>
    </recommendedName>
    <alternativeName>
        <fullName evidence="2">Lipid II isoglutaminyl synthase glutaminase subunit</fullName>
        <ecNumber evidence="2">3.5.1.2</ecNumber>
    </alternativeName>
</protein>
<dbReference type="HAMAP" id="MF_02213">
    <property type="entry name" value="Lipid_II_synth_GatD"/>
    <property type="match status" value="1"/>
</dbReference>
<dbReference type="UniPathway" id="UPA00219"/>
<keyword evidence="2" id="KW-0961">Cell wall biogenesis/degradation</keyword>
<accession>A0A2M8KUL1</accession>
<dbReference type="AlphaFoldDB" id="A0A2M8KUL1"/>
<feature type="domain" description="CobB/CobQ-like glutamine amidotransferase" evidence="3">
    <location>
        <begin position="15"/>
        <end position="224"/>
    </location>
</feature>
<dbReference type="PANTHER" id="PTHR21343">
    <property type="entry name" value="DETHIOBIOTIN SYNTHETASE"/>
    <property type="match status" value="1"/>
</dbReference>
<dbReference type="EC" id="3.5.1.2" evidence="2"/>
<feature type="binding site" evidence="2">
    <location>
        <position position="143"/>
    </location>
    <ligand>
        <name>substrate</name>
    </ligand>
</feature>
<reference evidence="5" key="1">
    <citation type="submission" date="2017-09" db="EMBL/GenBank/DDBJ databases">
        <title>Depth-based differentiation of microbial function through sediment-hosted aquifers and enrichment of novel symbionts in the deep terrestrial subsurface.</title>
        <authorList>
            <person name="Probst A.J."/>
            <person name="Ladd B."/>
            <person name="Jarett J.K."/>
            <person name="Geller-Mcgrath D.E."/>
            <person name="Sieber C.M.K."/>
            <person name="Emerson J.B."/>
            <person name="Anantharaman K."/>
            <person name="Thomas B.C."/>
            <person name="Malmstrom R."/>
            <person name="Stieglmeier M."/>
            <person name="Klingl A."/>
            <person name="Woyke T."/>
            <person name="Ryan C.M."/>
            <person name="Banfield J.F."/>
        </authorList>
    </citation>
    <scope>NUCLEOTIDE SEQUENCE [LARGE SCALE GENOMIC DNA]</scope>
</reference>
<name>A0A2M8KUL1_9BACT</name>
<dbReference type="InterPro" id="IPR043702">
    <property type="entry name" value="Lipid_II_synth_GatD"/>
</dbReference>
<dbReference type="GO" id="GO:0008360">
    <property type="term" value="P:regulation of cell shape"/>
    <property type="evidence" value="ECO:0007669"/>
    <property type="project" value="UniProtKB-KW"/>
</dbReference>
<keyword evidence="2" id="KW-0378">Hydrolase</keyword>